<protein>
    <recommendedName>
        <fullName evidence="4">GOLD domain-containing protein</fullName>
    </recommendedName>
</protein>
<name>A0A512MBI4_9BACT</name>
<comment type="caution">
    <text evidence="2">The sequence shown here is derived from an EMBL/GenBank/DDBJ whole genome shotgun (WGS) entry which is preliminary data.</text>
</comment>
<evidence type="ECO:0000313" key="2">
    <source>
        <dbReference type="EMBL" id="GEP44100.1"/>
    </source>
</evidence>
<keyword evidence="3" id="KW-1185">Reference proteome</keyword>
<dbReference type="RefSeq" id="WP_146851680.1">
    <property type="nucleotide sequence ID" value="NZ_BKAG01000025.1"/>
</dbReference>
<accession>A0A512MBI4</accession>
<organism evidence="2 3">
    <name type="scientific">Brevifollis gellanilyticus</name>
    <dbReference type="NCBI Taxonomy" id="748831"/>
    <lineage>
        <taxon>Bacteria</taxon>
        <taxon>Pseudomonadati</taxon>
        <taxon>Verrucomicrobiota</taxon>
        <taxon>Verrucomicrobiia</taxon>
        <taxon>Verrucomicrobiales</taxon>
        <taxon>Verrucomicrobiaceae</taxon>
    </lineage>
</organism>
<dbReference type="EMBL" id="BKAG01000025">
    <property type="protein sequence ID" value="GEP44100.1"/>
    <property type="molecule type" value="Genomic_DNA"/>
</dbReference>
<evidence type="ECO:0000313" key="3">
    <source>
        <dbReference type="Proteomes" id="UP000321577"/>
    </source>
</evidence>
<keyword evidence="1" id="KW-0732">Signal</keyword>
<dbReference type="AlphaFoldDB" id="A0A512MBI4"/>
<gene>
    <name evidence="2" type="ORF">BGE01nite_33910</name>
</gene>
<reference evidence="2 3" key="1">
    <citation type="submission" date="2019-07" db="EMBL/GenBank/DDBJ databases">
        <title>Whole genome shotgun sequence of Brevifollis gellanilyticus NBRC 108608.</title>
        <authorList>
            <person name="Hosoyama A."/>
            <person name="Uohara A."/>
            <person name="Ohji S."/>
            <person name="Ichikawa N."/>
        </authorList>
    </citation>
    <scope>NUCLEOTIDE SEQUENCE [LARGE SCALE GENOMIC DNA]</scope>
    <source>
        <strain evidence="2 3">NBRC 108608</strain>
    </source>
</reference>
<feature type="signal peptide" evidence="1">
    <location>
        <begin position="1"/>
        <end position="25"/>
    </location>
</feature>
<proteinExistence type="predicted"/>
<sequence>MITLFKLRTALLAVFLAGAALPALATVDDAHSYSMEAAESFVEQGFIVREEYWNGEVKSAQKLMIKHQMFKGNEYAFWLGTANEDVTFELKIYDEAGKEVTIDGKSSKMYASMRVNPPKTGTYTIVFSLTSKKESGLFWALAYGYR</sequence>
<feature type="chain" id="PRO_5022075175" description="GOLD domain-containing protein" evidence="1">
    <location>
        <begin position="26"/>
        <end position="146"/>
    </location>
</feature>
<dbReference type="OrthoDB" id="191002at2"/>
<evidence type="ECO:0008006" key="4">
    <source>
        <dbReference type="Google" id="ProtNLM"/>
    </source>
</evidence>
<dbReference type="Proteomes" id="UP000321577">
    <property type="component" value="Unassembled WGS sequence"/>
</dbReference>
<evidence type="ECO:0000256" key="1">
    <source>
        <dbReference type="SAM" id="SignalP"/>
    </source>
</evidence>